<dbReference type="AlphaFoldDB" id="A0A0N0U4R2"/>
<feature type="compositionally biased region" description="Polar residues" evidence="1">
    <location>
        <begin position="78"/>
        <end position="90"/>
    </location>
</feature>
<feature type="compositionally biased region" description="Polar residues" evidence="1">
    <location>
        <begin position="1"/>
        <end position="19"/>
    </location>
</feature>
<dbReference type="EMBL" id="KQ435823">
    <property type="protein sequence ID" value="KOX72258.1"/>
    <property type="molecule type" value="Genomic_DNA"/>
</dbReference>
<dbReference type="Proteomes" id="UP000053105">
    <property type="component" value="Unassembled WGS sequence"/>
</dbReference>
<protein>
    <submittedName>
        <fullName evidence="2">Uncharacterized protein</fullName>
    </submittedName>
</protein>
<feature type="region of interest" description="Disordered" evidence="1">
    <location>
        <begin position="1"/>
        <end position="23"/>
    </location>
</feature>
<reference evidence="2 3" key="1">
    <citation type="submission" date="2015-07" db="EMBL/GenBank/DDBJ databases">
        <title>The genome of Melipona quadrifasciata.</title>
        <authorList>
            <person name="Pan H."/>
            <person name="Kapheim K."/>
        </authorList>
    </citation>
    <scope>NUCLEOTIDE SEQUENCE [LARGE SCALE GENOMIC DNA]</scope>
    <source>
        <strain evidence="2">0111107301</strain>
        <tissue evidence="2">Whole body</tissue>
    </source>
</reference>
<name>A0A0N0U4R2_9HYME</name>
<gene>
    <name evidence="2" type="ORF">WN51_03277</name>
</gene>
<sequence length="98" mass="10759">MVTRASSRVESGPESSLSLGTAKIGYPKVKSGRIEIAEVCTVRTRMTRNHMQVKTLRMLEELAIAEEKELNNDGDSLDSGTSSPTSNNHLHSPEKVDF</sequence>
<evidence type="ECO:0000256" key="1">
    <source>
        <dbReference type="SAM" id="MobiDB-lite"/>
    </source>
</evidence>
<organism evidence="2 3">
    <name type="scientific">Melipona quadrifasciata</name>
    <dbReference type="NCBI Taxonomy" id="166423"/>
    <lineage>
        <taxon>Eukaryota</taxon>
        <taxon>Metazoa</taxon>
        <taxon>Ecdysozoa</taxon>
        <taxon>Arthropoda</taxon>
        <taxon>Hexapoda</taxon>
        <taxon>Insecta</taxon>
        <taxon>Pterygota</taxon>
        <taxon>Neoptera</taxon>
        <taxon>Endopterygota</taxon>
        <taxon>Hymenoptera</taxon>
        <taxon>Apocrita</taxon>
        <taxon>Aculeata</taxon>
        <taxon>Apoidea</taxon>
        <taxon>Anthophila</taxon>
        <taxon>Apidae</taxon>
        <taxon>Melipona</taxon>
    </lineage>
</organism>
<feature type="region of interest" description="Disordered" evidence="1">
    <location>
        <begin position="67"/>
        <end position="98"/>
    </location>
</feature>
<accession>A0A0N0U4R2</accession>
<evidence type="ECO:0000313" key="2">
    <source>
        <dbReference type="EMBL" id="KOX72258.1"/>
    </source>
</evidence>
<evidence type="ECO:0000313" key="3">
    <source>
        <dbReference type="Proteomes" id="UP000053105"/>
    </source>
</evidence>
<proteinExistence type="predicted"/>
<keyword evidence="3" id="KW-1185">Reference proteome</keyword>